<sequence>MTSYFIFGQGRDDFGDEPTGTDLTDVELDAALAVGDVELLDHVQAHSDPASVLSALLNDSAAGTASDRAAFPSSRAAASPPHSVQAAERILARSHARDLFTQLERACGRDPAVNGSVILARARITALTLIHALQLVRALVELDRARELHHALSRAFALARPAERDRVLEQALDLARGLARDLAARPVDASGADLTIVRVSDLAVLDGVVWDEDTRWPFDLRERIVSRSEEIASGVYRVRGGTERDPQAVSGR</sequence>
<evidence type="ECO:0000313" key="1">
    <source>
        <dbReference type="EMBL" id="TYC16038.1"/>
    </source>
</evidence>
<dbReference type="RefSeq" id="WP_148349833.1">
    <property type="nucleotide sequence ID" value="NZ_JBHSBF010000009.1"/>
</dbReference>
<proteinExistence type="predicted"/>
<dbReference type="EMBL" id="VSFF01000004">
    <property type="protein sequence ID" value="TYC16038.1"/>
    <property type="molecule type" value="Genomic_DNA"/>
</dbReference>
<name>A0A5D0UCC7_9ACTN</name>
<keyword evidence="2" id="KW-1185">Reference proteome</keyword>
<gene>
    <name evidence="1" type="ORF">FXF65_12000</name>
</gene>
<dbReference type="OrthoDB" id="4350434at2"/>
<evidence type="ECO:0000313" key="2">
    <source>
        <dbReference type="Proteomes" id="UP000322634"/>
    </source>
</evidence>
<reference evidence="1 2" key="1">
    <citation type="submission" date="2019-08" db="EMBL/GenBank/DDBJ databases">
        <title>Actinomadura sp. nov. CYP1-5 isolated from mountain soil.</title>
        <authorList>
            <person name="Songsumanus A."/>
            <person name="Kuncharoen N."/>
            <person name="Kudo T."/>
            <person name="Yuki M."/>
            <person name="Igarashi Y."/>
            <person name="Tanasupawat S."/>
        </authorList>
    </citation>
    <scope>NUCLEOTIDE SEQUENCE [LARGE SCALE GENOMIC DNA]</scope>
    <source>
        <strain evidence="1 2">GKU157</strain>
    </source>
</reference>
<protein>
    <submittedName>
        <fullName evidence="1">Uncharacterized protein</fullName>
    </submittedName>
</protein>
<dbReference type="Proteomes" id="UP000322634">
    <property type="component" value="Unassembled WGS sequence"/>
</dbReference>
<accession>A0A5D0UCC7</accession>
<organism evidence="1 2">
    <name type="scientific">Actinomadura syzygii</name>
    <dbReference type="NCBI Taxonomy" id="1427538"/>
    <lineage>
        <taxon>Bacteria</taxon>
        <taxon>Bacillati</taxon>
        <taxon>Actinomycetota</taxon>
        <taxon>Actinomycetes</taxon>
        <taxon>Streptosporangiales</taxon>
        <taxon>Thermomonosporaceae</taxon>
        <taxon>Actinomadura</taxon>
    </lineage>
</organism>
<comment type="caution">
    <text evidence="1">The sequence shown here is derived from an EMBL/GenBank/DDBJ whole genome shotgun (WGS) entry which is preliminary data.</text>
</comment>
<dbReference type="AlphaFoldDB" id="A0A5D0UCC7"/>